<dbReference type="Proteomes" id="UP000199233">
    <property type="component" value="Unassembled WGS sequence"/>
</dbReference>
<accession>A0A1H9LTM3</accession>
<proteinExistence type="predicted"/>
<reference evidence="2 3" key="1">
    <citation type="submission" date="2016-10" db="EMBL/GenBank/DDBJ databases">
        <authorList>
            <person name="de Groot N.N."/>
        </authorList>
    </citation>
    <scope>NUCLEOTIDE SEQUENCE [LARGE SCALE GENOMIC DNA]</scope>
    <source>
        <strain evidence="2 3">DSM 25927</strain>
    </source>
</reference>
<keyword evidence="3" id="KW-1185">Reference proteome</keyword>
<dbReference type="RefSeq" id="WP_218140256.1">
    <property type="nucleotide sequence ID" value="NZ_FOFS01000017.1"/>
</dbReference>
<dbReference type="EMBL" id="FOFS01000017">
    <property type="protein sequence ID" value="SER14668.1"/>
    <property type="molecule type" value="Genomic_DNA"/>
</dbReference>
<evidence type="ECO:0000313" key="3">
    <source>
        <dbReference type="Proteomes" id="UP000199233"/>
    </source>
</evidence>
<name>A0A1H9LTM3_9GAMM</name>
<dbReference type="STRING" id="489703.SAMN04488038_11742"/>
<feature type="chain" id="PRO_5011743742" description="Phosphoribosyl-AMP cyclohydrolase" evidence="1">
    <location>
        <begin position="29"/>
        <end position="201"/>
    </location>
</feature>
<dbReference type="InterPro" id="IPR016878">
    <property type="entry name" value="MICAH-like"/>
</dbReference>
<dbReference type="AlphaFoldDB" id="A0A1H9LTM3"/>
<evidence type="ECO:0000256" key="1">
    <source>
        <dbReference type="SAM" id="SignalP"/>
    </source>
</evidence>
<feature type="signal peptide" evidence="1">
    <location>
        <begin position="1"/>
        <end position="28"/>
    </location>
</feature>
<protein>
    <recommendedName>
        <fullName evidence="4">Phosphoribosyl-AMP cyclohydrolase</fullName>
    </recommendedName>
</protein>
<dbReference type="Gene3D" id="3.10.450.50">
    <property type="match status" value="1"/>
</dbReference>
<sequence>MNKPMNFRILALSLALAGGLGAGGAALAQSSAVKQVVPPSAIASQNITEAQVLAAQRAWGEALVQISKDYEAGGIAKAKATASSVIDSAYGYQYGPVLFKPTLTVAPQTFRTTREGALAYFVGDDKAYPDDQGFALKGWRSVEIRNAAIQLHGDTALSMGNVILTDKAGKVTTVDKTWGYMRDDQGNLRIVLHHSSLPVTR</sequence>
<keyword evidence="1" id="KW-0732">Signal</keyword>
<gene>
    <name evidence="2" type="ORF">SAMN04488038_11742</name>
</gene>
<evidence type="ECO:0008006" key="4">
    <source>
        <dbReference type="Google" id="ProtNLM"/>
    </source>
</evidence>
<evidence type="ECO:0000313" key="2">
    <source>
        <dbReference type="EMBL" id="SER14668.1"/>
    </source>
</evidence>
<dbReference type="PIRSF" id="PIRSF028288">
    <property type="entry name" value="UCP028288"/>
    <property type="match status" value="1"/>
</dbReference>
<organism evidence="2 3">
    <name type="scientific">Solimonas aquatica</name>
    <dbReference type="NCBI Taxonomy" id="489703"/>
    <lineage>
        <taxon>Bacteria</taxon>
        <taxon>Pseudomonadati</taxon>
        <taxon>Pseudomonadota</taxon>
        <taxon>Gammaproteobacteria</taxon>
        <taxon>Nevskiales</taxon>
        <taxon>Nevskiaceae</taxon>
        <taxon>Solimonas</taxon>
    </lineage>
</organism>